<dbReference type="Proteomes" id="UP001626550">
    <property type="component" value="Unassembled WGS sequence"/>
</dbReference>
<keyword evidence="2" id="KW-1185">Reference proteome</keyword>
<accession>A0ABD2QC69</accession>
<gene>
    <name evidence="1" type="ORF">Ciccas_004185</name>
</gene>
<comment type="caution">
    <text evidence="1">The sequence shown here is derived from an EMBL/GenBank/DDBJ whole genome shotgun (WGS) entry which is preliminary data.</text>
</comment>
<sequence>MPPIVSDALPISLALQFNLEVVDALIASVLALIYPNMCLDANTELLLKSISTTTADQSNSNDFFKLFSRPNSPRLPSPPTRDNDASLSHSEQATANLFLLRIYKIRKLTGSWPESVNFSNLCIESAHFPYFLKLDAIFPVYKGDYHLESNYRPVFITSCIGKLLERNICWNMSAYLDSNPNLGLSTLSFENPGFGRQRDDRRFRPP</sequence>
<proteinExistence type="predicted"/>
<dbReference type="AlphaFoldDB" id="A0ABD2QC69"/>
<evidence type="ECO:0000313" key="2">
    <source>
        <dbReference type="Proteomes" id="UP001626550"/>
    </source>
</evidence>
<dbReference type="EMBL" id="JBJKFK010000421">
    <property type="protein sequence ID" value="KAL3317154.1"/>
    <property type="molecule type" value="Genomic_DNA"/>
</dbReference>
<evidence type="ECO:0000313" key="1">
    <source>
        <dbReference type="EMBL" id="KAL3317154.1"/>
    </source>
</evidence>
<organism evidence="1 2">
    <name type="scientific">Cichlidogyrus casuarinus</name>
    <dbReference type="NCBI Taxonomy" id="1844966"/>
    <lineage>
        <taxon>Eukaryota</taxon>
        <taxon>Metazoa</taxon>
        <taxon>Spiralia</taxon>
        <taxon>Lophotrochozoa</taxon>
        <taxon>Platyhelminthes</taxon>
        <taxon>Monogenea</taxon>
        <taxon>Monopisthocotylea</taxon>
        <taxon>Dactylogyridea</taxon>
        <taxon>Ancyrocephalidae</taxon>
        <taxon>Cichlidogyrus</taxon>
    </lineage>
</organism>
<protein>
    <submittedName>
        <fullName evidence="1">Uncharacterized protein</fullName>
    </submittedName>
</protein>
<name>A0ABD2QC69_9PLAT</name>
<reference evidence="1 2" key="1">
    <citation type="submission" date="2024-11" db="EMBL/GenBank/DDBJ databases">
        <title>Adaptive evolution of stress response genes in parasites aligns with host niche diversity.</title>
        <authorList>
            <person name="Hahn C."/>
            <person name="Resl P."/>
        </authorList>
    </citation>
    <scope>NUCLEOTIDE SEQUENCE [LARGE SCALE GENOMIC DNA]</scope>
    <source>
        <strain evidence="1">EGGRZ-B1_66</strain>
        <tissue evidence="1">Body</tissue>
    </source>
</reference>